<keyword evidence="2" id="KW-1185">Reference proteome</keyword>
<evidence type="ECO:0000313" key="1">
    <source>
        <dbReference type="EMBL" id="EOB05248.1"/>
    </source>
</evidence>
<accession>R0LXN3</accession>
<proteinExistence type="predicted"/>
<dbReference type="AlphaFoldDB" id="R0LXN3"/>
<protein>
    <submittedName>
        <fullName evidence="1">Uncharacterized protein</fullName>
    </submittedName>
</protein>
<reference evidence="2" key="1">
    <citation type="journal article" date="2013" name="Nat. Genet.">
        <title>The duck genome and transcriptome provide insight into an avian influenza virus reservoir species.</title>
        <authorList>
            <person name="Huang Y."/>
            <person name="Li Y."/>
            <person name="Burt D.W."/>
            <person name="Chen H."/>
            <person name="Zhang Y."/>
            <person name="Qian W."/>
            <person name="Kim H."/>
            <person name="Gan S."/>
            <person name="Zhao Y."/>
            <person name="Li J."/>
            <person name="Yi K."/>
            <person name="Feng H."/>
            <person name="Zhu P."/>
            <person name="Li B."/>
            <person name="Liu Q."/>
            <person name="Fairley S."/>
            <person name="Magor K.E."/>
            <person name="Du Z."/>
            <person name="Hu X."/>
            <person name="Goodman L."/>
            <person name="Tafer H."/>
            <person name="Vignal A."/>
            <person name="Lee T."/>
            <person name="Kim K.W."/>
            <person name="Sheng Z."/>
            <person name="An Y."/>
            <person name="Searle S."/>
            <person name="Herrero J."/>
            <person name="Groenen M.A."/>
            <person name="Crooijmans R.P."/>
            <person name="Faraut T."/>
            <person name="Cai Q."/>
            <person name="Webster R.G."/>
            <person name="Aldridge J.R."/>
            <person name="Warren W.C."/>
            <person name="Bartschat S."/>
            <person name="Kehr S."/>
            <person name="Marz M."/>
            <person name="Stadler P.F."/>
            <person name="Smith J."/>
            <person name="Kraus R.H."/>
            <person name="Zhao Y."/>
            <person name="Ren L."/>
            <person name="Fei J."/>
            <person name="Morisson M."/>
            <person name="Kaiser P."/>
            <person name="Griffin D.K."/>
            <person name="Rao M."/>
            <person name="Pitel F."/>
            <person name="Wang J."/>
            <person name="Li N."/>
        </authorList>
    </citation>
    <scope>NUCLEOTIDE SEQUENCE [LARGE SCALE GENOMIC DNA]</scope>
</reference>
<dbReference type="Proteomes" id="UP000296049">
    <property type="component" value="Unassembled WGS sequence"/>
</dbReference>
<gene>
    <name evidence="1" type="ORF">Anapl_10035</name>
</gene>
<organism evidence="1 2">
    <name type="scientific">Anas platyrhynchos</name>
    <name type="common">Mallard</name>
    <name type="synonym">Anas boschas</name>
    <dbReference type="NCBI Taxonomy" id="8839"/>
    <lineage>
        <taxon>Eukaryota</taxon>
        <taxon>Metazoa</taxon>
        <taxon>Chordata</taxon>
        <taxon>Craniata</taxon>
        <taxon>Vertebrata</taxon>
        <taxon>Euteleostomi</taxon>
        <taxon>Archelosauria</taxon>
        <taxon>Archosauria</taxon>
        <taxon>Dinosauria</taxon>
        <taxon>Saurischia</taxon>
        <taxon>Theropoda</taxon>
        <taxon>Coelurosauria</taxon>
        <taxon>Aves</taxon>
        <taxon>Neognathae</taxon>
        <taxon>Galloanserae</taxon>
        <taxon>Anseriformes</taxon>
        <taxon>Anatidae</taxon>
        <taxon>Anatinae</taxon>
        <taxon>Anas</taxon>
    </lineage>
</organism>
<sequence>MCDIKSKQRCTNTNISQKLLSPLWELKTRSSVNDVCTGSSGAIPHCEHL</sequence>
<evidence type="ECO:0000313" key="2">
    <source>
        <dbReference type="Proteomes" id="UP000296049"/>
    </source>
</evidence>
<dbReference type="EMBL" id="KB742706">
    <property type="protein sequence ID" value="EOB05248.1"/>
    <property type="molecule type" value="Genomic_DNA"/>
</dbReference>
<name>R0LXN3_ANAPL</name>